<reference evidence="2" key="1">
    <citation type="submission" date="2020-05" db="EMBL/GenBank/DDBJ databases">
        <authorList>
            <person name="Chiriac C."/>
            <person name="Salcher M."/>
            <person name="Ghai R."/>
            <person name="Kavagutti S V."/>
        </authorList>
    </citation>
    <scope>NUCLEOTIDE SEQUENCE</scope>
</reference>
<proteinExistence type="predicted"/>
<gene>
    <name evidence="2" type="ORF">UFOPK3268_01770</name>
</gene>
<feature type="region of interest" description="Disordered" evidence="1">
    <location>
        <begin position="14"/>
        <end position="38"/>
    </location>
</feature>
<organism evidence="2">
    <name type="scientific">freshwater metagenome</name>
    <dbReference type="NCBI Taxonomy" id="449393"/>
    <lineage>
        <taxon>unclassified sequences</taxon>
        <taxon>metagenomes</taxon>
        <taxon>ecological metagenomes</taxon>
    </lineage>
</organism>
<accession>A0A6J7C685</accession>
<name>A0A6J7C685_9ZZZZ</name>
<dbReference type="EMBL" id="CAFBIZ010000300">
    <property type="protein sequence ID" value="CAB4852711.1"/>
    <property type="molecule type" value="Genomic_DNA"/>
</dbReference>
<evidence type="ECO:0000313" key="2">
    <source>
        <dbReference type="EMBL" id="CAB4852711.1"/>
    </source>
</evidence>
<dbReference type="AlphaFoldDB" id="A0A6J7C685"/>
<evidence type="ECO:0000256" key="1">
    <source>
        <dbReference type="SAM" id="MobiDB-lite"/>
    </source>
</evidence>
<protein>
    <submittedName>
        <fullName evidence="2">Unannotated protein</fullName>
    </submittedName>
</protein>
<sequence>MAITAMATRQKVRVRATHAANGPMGLSTALPPTPENVSVMTSRDRTAALDPDRNQPRAAIRIPITKADRTAS</sequence>